<evidence type="ECO:0000313" key="3">
    <source>
        <dbReference type="Proteomes" id="UP001162060"/>
    </source>
</evidence>
<organism evidence="2 3">
    <name type="scientific">Peronospora matthiolae</name>
    <dbReference type="NCBI Taxonomy" id="2874970"/>
    <lineage>
        <taxon>Eukaryota</taxon>
        <taxon>Sar</taxon>
        <taxon>Stramenopiles</taxon>
        <taxon>Oomycota</taxon>
        <taxon>Peronosporomycetes</taxon>
        <taxon>Peronosporales</taxon>
        <taxon>Peronosporaceae</taxon>
        <taxon>Peronospora</taxon>
    </lineage>
</organism>
<evidence type="ECO:0000313" key="2">
    <source>
        <dbReference type="EMBL" id="CAK7902319.1"/>
    </source>
</evidence>
<reference evidence="2" key="1">
    <citation type="submission" date="2024-01" db="EMBL/GenBank/DDBJ databases">
        <authorList>
            <person name="Webb A."/>
        </authorList>
    </citation>
    <scope>NUCLEOTIDE SEQUENCE</scope>
    <source>
        <strain evidence="2">Pm1</strain>
    </source>
</reference>
<dbReference type="AlphaFoldDB" id="A0AAV1T701"/>
<proteinExistence type="predicted"/>
<evidence type="ECO:0000256" key="1">
    <source>
        <dbReference type="SAM" id="MobiDB-lite"/>
    </source>
</evidence>
<gene>
    <name evidence="2" type="ORF">PM001_LOCUS2487</name>
</gene>
<dbReference type="EMBL" id="CAKLBY020000024">
    <property type="protein sequence ID" value="CAK7902319.1"/>
    <property type="molecule type" value="Genomic_DNA"/>
</dbReference>
<protein>
    <submittedName>
        <fullName evidence="2">Uncharacterized protein</fullName>
    </submittedName>
</protein>
<dbReference type="Proteomes" id="UP001162060">
    <property type="component" value="Unassembled WGS sequence"/>
</dbReference>
<name>A0AAV1T701_9STRA</name>
<sequence length="75" mass="8265">MHAVQRSEPGNRKVVAKARRRVGRINSSLEQQRLHHLFDTDEKVCVKSILATARSKREADEAAATSSATTAPPLD</sequence>
<feature type="compositionally biased region" description="Low complexity" evidence="1">
    <location>
        <begin position="62"/>
        <end position="75"/>
    </location>
</feature>
<feature type="region of interest" description="Disordered" evidence="1">
    <location>
        <begin position="54"/>
        <end position="75"/>
    </location>
</feature>
<comment type="caution">
    <text evidence="2">The sequence shown here is derived from an EMBL/GenBank/DDBJ whole genome shotgun (WGS) entry which is preliminary data.</text>
</comment>
<accession>A0AAV1T701</accession>